<dbReference type="OrthoDB" id="3197626at2759"/>
<organism evidence="3 4">
    <name type="scientific">Armillaria ostoyae</name>
    <name type="common">Armillaria root rot fungus</name>
    <dbReference type="NCBI Taxonomy" id="47428"/>
    <lineage>
        <taxon>Eukaryota</taxon>
        <taxon>Fungi</taxon>
        <taxon>Dikarya</taxon>
        <taxon>Basidiomycota</taxon>
        <taxon>Agaricomycotina</taxon>
        <taxon>Agaricomycetes</taxon>
        <taxon>Agaricomycetidae</taxon>
        <taxon>Agaricales</taxon>
        <taxon>Marasmiineae</taxon>
        <taxon>Physalacriaceae</taxon>
        <taxon>Armillaria</taxon>
    </lineage>
</organism>
<feature type="transmembrane region" description="Helical" evidence="2">
    <location>
        <begin position="72"/>
        <end position="92"/>
    </location>
</feature>
<reference evidence="4" key="1">
    <citation type="journal article" date="2017" name="Nat. Ecol. Evol.">
        <title>Genome expansion and lineage-specific genetic innovations in the forest pathogenic fungi Armillaria.</title>
        <authorList>
            <person name="Sipos G."/>
            <person name="Prasanna A.N."/>
            <person name="Walter M.C."/>
            <person name="O'Connor E."/>
            <person name="Balint B."/>
            <person name="Krizsan K."/>
            <person name="Kiss B."/>
            <person name="Hess J."/>
            <person name="Varga T."/>
            <person name="Slot J."/>
            <person name="Riley R."/>
            <person name="Boka B."/>
            <person name="Rigling D."/>
            <person name="Barry K."/>
            <person name="Lee J."/>
            <person name="Mihaltcheva S."/>
            <person name="LaButti K."/>
            <person name="Lipzen A."/>
            <person name="Waldron R."/>
            <person name="Moloney N.M."/>
            <person name="Sperisen C."/>
            <person name="Kredics L."/>
            <person name="Vagvoelgyi C."/>
            <person name="Patrignani A."/>
            <person name="Fitzpatrick D."/>
            <person name="Nagy I."/>
            <person name="Doyle S."/>
            <person name="Anderson J.B."/>
            <person name="Grigoriev I.V."/>
            <person name="Gueldener U."/>
            <person name="Muensterkoetter M."/>
            <person name="Nagy L.G."/>
        </authorList>
    </citation>
    <scope>NUCLEOTIDE SEQUENCE [LARGE SCALE GENOMIC DNA]</scope>
    <source>
        <strain evidence="4">C18/9</strain>
    </source>
</reference>
<keyword evidence="2" id="KW-0472">Membrane</keyword>
<dbReference type="EMBL" id="FUEG01000013">
    <property type="protein sequence ID" value="SJL11206.1"/>
    <property type="molecule type" value="Genomic_DNA"/>
</dbReference>
<feature type="transmembrane region" description="Helical" evidence="2">
    <location>
        <begin position="247"/>
        <end position="268"/>
    </location>
</feature>
<proteinExistence type="predicted"/>
<dbReference type="AlphaFoldDB" id="A0A284RQZ8"/>
<protein>
    <submittedName>
        <fullName evidence="3">Uncharacterized protein</fullName>
    </submittedName>
</protein>
<feature type="transmembrane region" description="Helical" evidence="2">
    <location>
        <begin position="104"/>
        <end position="124"/>
    </location>
</feature>
<accession>A0A284RQZ8</accession>
<evidence type="ECO:0000313" key="3">
    <source>
        <dbReference type="EMBL" id="SJL11206.1"/>
    </source>
</evidence>
<dbReference type="Proteomes" id="UP000219338">
    <property type="component" value="Unassembled WGS sequence"/>
</dbReference>
<keyword evidence="2" id="KW-0812">Transmembrane</keyword>
<feature type="transmembrane region" description="Helical" evidence="2">
    <location>
        <begin position="183"/>
        <end position="202"/>
    </location>
</feature>
<sequence>MVDWKSSAELLKDADAFSKIIHLLLGVYMHATFHLPTVTATDRHIRYSWEWINTVNFEYAIITGKQRFRWPLIFYFYGRYAMFGGLIGFVIALNETTTRMNCNVLYTFLQFLGNTALGTASINLSIRTIAIYSQKLYIVVPLSVIILGHWIIILWSVTNVRAIWVDGSGCAVASSNPKLFVAMYVYSMGFDFIIMCLMAYKLGFVKRNQHRSQIVQLMFIDGLGYFLTAFLVNLVAVVFSVLNLNSIMSIIADAPASTLATIVSCRVVRRLYQFQQKGADIFSHNTSSVLRTGRQNNVSAHRTANEVLVQMNTFVRSDASYEPPAQPKADEDTNTSTEDIKHQL</sequence>
<feature type="transmembrane region" description="Helical" evidence="2">
    <location>
        <begin position="223"/>
        <end position="241"/>
    </location>
</feature>
<feature type="transmembrane region" description="Helical" evidence="2">
    <location>
        <begin position="20"/>
        <end position="38"/>
    </location>
</feature>
<name>A0A284RQZ8_ARMOS</name>
<evidence type="ECO:0000256" key="2">
    <source>
        <dbReference type="SAM" id="Phobius"/>
    </source>
</evidence>
<evidence type="ECO:0000313" key="4">
    <source>
        <dbReference type="Proteomes" id="UP000219338"/>
    </source>
</evidence>
<evidence type="ECO:0000256" key="1">
    <source>
        <dbReference type="SAM" id="MobiDB-lite"/>
    </source>
</evidence>
<feature type="region of interest" description="Disordered" evidence="1">
    <location>
        <begin position="320"/>
        <end position="344"/>
    </location>
</feature>
<feature type="transmembrane region" description="Helical" evidence="2">
    <location>
        <begin position="136"/>
        <end position="157"/>
    </location>
</feature>
<keyword evidence="2" id="KW-1133">Transmembrane helix</keyword>
<keyword evidence="4" id="KW-1185">Reference proteome</keyword>
<gene>
    <name evidence="3" type="ORF">ARMOST_14609</name>
</gene>
<dbReference type="OMA" id="WEWINTV"/>